<dbReference type="EMBL" id="JADBGG010000045">
    <property type="protein sequence ID" value="MBE1427110.1"/>
    <property type="molecule type" value="Genomic_DNA"/>
</dbReference>
<feature type="chain" id="PRO_5045715503" description="Outer membrane protein beta-barrel domain-containing protein" evidence="2">
    <location>
        <begin position="26"/>
        <end position="389"/>
    </location>
</feature>
<protein>
    <recommendedName>
        <fullName evidence="3">Outer membrane protein beta-barrel domain-containing protein</fullName>
    </recommendedName>
</protein>
<dbReference type="Pfam" id="PF13505">
    <property type="entry name" value="OMP_b-brl"/>
    <property type="match status" value="1"/>
</dbReference>
<accession>A0ABR9H8V2</accession>
<evidence type="ECO:0000313" key="5">
    <source>
        <dbReference type="Proteomes" id="UP000639010"/>
    </source>
</evidence>
<organism evidence="4 5">
    <name type="scientific">Desulfomicrobium macestii</name>
    <dbReference type="NCBI Taxonomy" id="90731"/>
    <lineage>
        <taxon>Bacteria</taxon>
        <taxon>Pseudomonadati</taxon>
        <taxon>Thermodesulfobacteriota</taxon>
        <taxon>Desulfovibrionia</taxon>
        <taxon>Desulfovibrionales</taxon>
        <taxon>Desulfomicrobiaceae</taxon>
        <taxon>Desulfomicrobium</taxon>
    </lineage>
</organism>
<evidence type="ECO:0000259" key="3">
    <source>
        <dbReference type="Pfam" id="PF13505"/>
    </source>
</evidence>
<comment type="caution">
    <text evidence="4">The sequence shown here is derived from an EMBL/GenBank/DDBJ whole genome shotgun (WGS) entry which is preliminary data.</text>
</comment>
<name>A0ABR9H8V2_9BACT</name>
<feature type="signal peptide" evidence="2">
    <location>
        <begin position="1"/>
        <end position="25"/>
    </location>
</feature>
<evidence type="ECO:0000256" key="2">
    <source>
        <dbReference type="SAM" id="SignalP"/>
    </source>
</evidence>
<gene>
    <name evidence="4" type="ORF">H4684_003798</name>
</gene>
<dbReference type="SUPFAM" id="SSF56935">
    <property type="entry name" value="Porins"/>
    <property type="match status" value="1"/>
</dbReference>
<sequence>MTPSIMRFFVPFSAAVLLLGLTAASGVCETMVTPSIGVRAAYDDNTLGKGDCDAELMLSPAFKVEGGDEVTRLGLQGRLDAFQYAEHDEYSRENVQLGANVSHRASERLVLRLGARWVRDHTVESEFDESGITTEKEARNSYTATPGLTLHLTERDELSLDGSAGLVRYERTGFTDYQMGGLTTTWSHALGDGLWRVIGQAGAQAYRFDLVNGETSQLVLSALAGFAWKASETLEFQVMGGASQTESEVEFDSGLSLDDSQLTFSGSVSATWTDEVWKLTLSADRSESPSTYGELITRDRLRASFGRNLSERLYLGVQLAWYMSKTSGLVQDENTQTYSLGPTLRYRLTEDCTLDGGYLYTHEDDIEASEITDRNRVYLGVTMDWPGVW</sequence>
<dbReference type="InterPro" id="IPR027385">
    <property type="entry name" value="Beta-barrel_OMP"/>
</dbReference>
<dbReference type="RefSeq" id="WP_192624899.1">
    <property type="nucleotide sequence ID" value="NZ_JADBGG010000045.1"/>
</dbReference>
<proteinExistence type="predicted"/>
<dbReference type="Gene3D" id="2.40.160.60">
    <property type="entry name" value="Outer membrane protein transport protein (OMPP1/FadL/TodX)"/>
    <property type="match status" value="1"/>
</dbReference>
<dbReference type="Proteomes" id="UP000639010">
    <property type="component" value="Unassembled WGS sequence"/>
</dbReference>
<feature type="domain" description="Outer membrane protein beta-barrel" evidence="3">
    <location>
        <begin position="218"/>
        <end position="371"/>
    </location>
</feature>
<reference evidence="4 5" key="1">
    <citation type="submission" date="2020-10" db="EMBL/GenBank/DDBJ databases">
        <title>Genomic Encyclopedia of Type Strains, Phase IV (KMG-IV): sequencing the most valuable type-strain genomes for metagenomic binning, comparative biology and taxonomic classification.</title>
        <authorList>
            <person name="Goeker M."/>
        </authorList>
    </citation>
    <scope>NUCLEOTIDE SEQUENCE [LARGE SCALE GENOMIC DNA]</scope>
    <source>
        <strain evidence="4 5">DSM 4194</strain>
    </source>
</reference>
<keyword evidence="5" id="KW-1185">Reference proteome</keyword>
<evidence type="ECO:0000313" key="4">
    <source>
        <dbReference type="EMBL" id="MBE1427110.1"/>
    </source>
</evidence>
<evidence type="ECO:0000256" key="1">
    <source>
        <dbReference type="ARBA" id="ARBA00022729"/>
    </source>
</evidence>
<keyword evidence="1 2" id="KW-0732">Signal</keyword>